<dbReference type="EMBL" id="CP017603">
    <property type="protein sequence ID" value="AOY76491.1"/>
    <property type="molecule type" value="Genomic_DNA"/>
</dbReference>
<reference evidence="7 9" key="1">
    <citation type="submission" date="2016-10" db="EMBL/GenBank/DDBJ databases">
        <title>Complete Genome Sequence of Acetogen Clostridium formicoaceticum ATCC 27076.</title>
        <authorList>
            <person name="Bao T."/>
            <person name="Cheng C."/>
            <person name="Zhao J."/>
            <person name="Yang S.-T."/>
            <person name="Wang J."/>
            <person name="Wang M."/>
        </authorList>
    </citation>
    <scope>NUCLEOTIDE SEQUENCE [LARGE SCALE GENOMIC DNA]</scope>
    <source>
        <strain evidence="7 9">ATCC 27076</strain>
    </source>
</reference>
<dbReference type="Proteomes" id="UP000177894">
    <property type="component" value="Chromosome"/>
</dbReference>
<evidence type="ECO:0000313" key="10">
    <source>
        <dbReference type="Proteomes" id="UP000192478"/>
    </source>
</evidence>
<dbReference type="Gene3D" id="1.10.287.950">
    <property type="entry name" value="Methyl-accepting chemotaxis protein"/>
    <property type="match status" value="1"/>
</dbReference>
<dbReference type="KEGG" id="cfm:BJL90_11855"/>
<keyword evidence="1 3" id="KW-0807">Transducer</keyword>
<evidence type="ECO:0000313" key="9">
    <source>
        <dbReference type="Proteomes" id="UP000177894"/>
    </source>
</evidence>
<dbReference type="RefSeq" id="WP_070968131.1">
    <property type="nucleotide sequence ID" value="NZ_CP017603.1"/>
</dbReference>
<dbReference type="GO" id="GO:0016020">
    <property type="term" value="C:membrane"/>
    <property type="evidence" value="ECO:0007669"/>
    <property type="project" value="InterPro"/>
</dbReference>
<name>A0AAC9RH78_9CLOT</name>
<evidence type="ECO:0000313" key="8">
    <source>
        <dbReference type="EMBL" id="ARE86899.1"/>
    </source>
</evidence>
<dbReference type="PROSITE" id="PS50885">
    <property type="entry name" value="HAMP"/>
    <property type="match status" value="1"/>
</dbReference>
<organism evidence="8 10">
    <name type="scientific">Clostridium formicaceticum</name>
    <dbReference type="NCBI Taxonomy" id="1497"/>
    <lineage>
        <taxon>Bacteria</taxon>
        <taxon>Bacillati</taxon>
        <taxon>Bacillota</taxon>
        <taxon>Clostridia</taxon>
        <taxon>Eubacteriales</taxon>
        <taxon>Clostridiaceae</taxon>
        <taxon>Clostridium</taxon>
    </lineage>
</organism>
<feature type="domain" description="Methyl-accepting transducer" evidence="5">
    <location>
        <begin position="275"/>
        <end position="525"/>
    </location>
</feature>
<keyword evidence="9" id="KW-1185">Reference proteome</keyword>
<keyword evidence="4" id="KW-0812">Transmembrane</keyword>
<evidence type="ECO:0000313" key="7">
    <source>
        <dbReference type="EMBL" id="AOY76491.1"/>
    </source>
</evidence>
<evidence type="ECO:0000256" key="2">
    <source>
        <dbReference type="ARBA" id="ARBA00029447"/>
    </source>
</evidence>
<keyword evidence="4" id="KW-1133">Transmembrane helix</keyword>
<dbReference type="Proteomes" id="UP000192478">
    <property type="component" value="Chromosome"/>
</dbReference>
<keyword evidence="4" id="KW-0472">Membrane</keyword>
<sequence>MKIKIGTKVISGFLVIVLLMLGLGIYSLFGQQQISSINGEIVDMQIPAILAAKNLEISVMDKVAVLRGYIITGDVEQISQFTYYKTRAQDYAEASLNLSLTEEGRQENQQVINILKEYDDIAEKVIELRKLGNYEAAVEMNYRAMPKVQEIKQLTEAIITTREQHIDAKTVEIRRINDSIHFITMLILGIALAISIVVGIILTRSITKPIKQLVEVSKNVAEGDLTKEISIQTRDEVSLLVESFNKMILSLRQIIMQTAEVSEQVAATSQQLSASSQETSATSEEVSTMVSEVANAASEQACAIEQSNKLIANVSTNIQQVSLNVDSISASSNETLHSAESGIKASQEVVQKMKNIKSSTEETSKVVLRLNDSSKEIEKIVDAIGAIAGQTNLLALNAAIEAARAGDAGRGFAVVAEEIRKLAEESSQSSNQIAQLILDIQEQVNNVVDSMRINSDEVEAGVEIVNYSNLAFKEIHQSIMNVVKQVNEVSDLAKDVTKDAVEITSSFQSMSAISQQTAASAQEVSAGAEEQTAAMEEIANSATNLSSMAEELSNAISIFRY</sequence>
<dbReference type="Pfam" id="PF12729">
    <property type="entry name" value="4HB_MCP_1"/>
    <property type="match status" value="1"/>
</dbReference>
<dbReference type="GO" id="GO:0006935">
    <property type="term" value="P:chemotaxis"/>
    <property type="evidence" value="ECO:0007669"/>
    <property type="project" value="InterPro"/>
</dbReference>
<dbReference type="InterPro" id="IPR003660">
    <property type="entry name" value="HAMP_dom"/>
</dbReference>
<accession>A0AAC9RH78</accession>
<dbReference type="GO" id="GO:0004888">
    <property type="term" value="F:transmembrane signaling receptor activity"/>
    <property type="evidence" value="ECO:0007669"/>
    <property type="project" value="InterPro"/>
</dbReference>
<gene>
    <name evidence="8" type="primary">mcpB_3</name>
    <name evidence="7" type="ORF">BJL90_11855</name>
    <name evidence="8" type="ORF">CLFO_12830</name>
</gene>
<dbReference type="SMART" id="SM00283">
    <property type="entry name" value="MA"/>
    <property type="match status" value="1"/>
</dbReference>
<dbReference type="Pfam" id="PF00015">
    <property type="entry name" value="MCPsignal"/>
    <property type="match status" value="1"/>
</dbReference>
<dbReference type="AlphaFoldDB" id="A0AAC9RH78"/>
<dbReference type="InterPro" id="IPR004089">
    <property type="entry name" value="MCPsignal_dom"/>
</dbReference>
<dbReference type="PROSITE" id="PS50111">
    <property type="entry name" value="CHEMOTAXIS_TRANSDUC_2"/>
    <property type="match status" value="1"/>
</dbReference>
<feature type="domain" description="HAMP" evidence="6">
    <location>
        <begin position="204"/>
        <end position="256"/>
    </location>
</feature>
<feature type="transmembrane region" description="Helical" evidence="4">
    <location>
        <begin position="180"/>
        <end position="202"/>
    </location>
</feature>
<dbReference type="InterPro" id="IPR024478">
    <property type="entry name" value="HlyB_4HB_MCP"/>
</dbReference>
<protein>
    <submittedName>
        <fullName evidence="8">Methyl-accepting chemotaxis protein McpB</fullName>
    </submittedName>
</protein>
<proteinExistence type="inferred from homology"/>
<reference evidence="8 10" key="2">
    <citation type="submission" date="2017-03" db="EMBL/GenBank/DDBJ databases">
        <title>Complete sequence of Clostridium formicaceticum DSM 92.</title>
        <authorList>
            <person name="Poehlein A."/>
            <person name="Karl M."/>
            <person name="Bengelsdorf F.R."/>
            <person name="Duerre P."/>
            <person name="Daniel R."/>
        </authorList>
    </citation>
    <scope>NUCLEOTIDE SEQUENCE [LARGE SCALE GENOMIC DNA]</scope>
    <source>
        <strain evidence="8 10">DSM 92</strain>
    </source>
</reference>
<evidence type="ECO:0000256" key="3">
    <source>
        <dbReference type="PROSITE-ProRule" id="PRU00284"/>
    </source>
</evidence>
<evidence type="ECO:0000259" key="6">
    <source>
        <dbReference type="PROSITE" id="PS50885"/>
    </source>
</evidence>
<comment type="similarity">
    <text evidence="2">Belongs to the methyl-accepting chemotaxis (MCP) protein family.</text>
</comment>
<dbReference type="EMBL" id="CP020559">
    <property type="protein sequence ID" value="ARE86899.1"/>
    <property type="molecule type" value="Genomic_DNA"/>
</dbReference>
<dbReference type="Gene3D" id="6.10.340.10">
    <property type="match status" value="1"/>
</dbReference>
<evidence type="ECO:0000256" key="4">
    <source>
        <dbReference type="SAM" id="Phobius"/>
    </source>
</evidence>
<dbReference type="SUPFAM" id="SSF58104">
    <property type="entry name" value="Methyl-accepting chemotaxis protein (MCP) signaling domain"/>
    <property type="match status" value="1"/>
</dbReference>
<dbReference type="CDD" id="cd06225">
    <property type="entry name" value="HAMP"/>
    <property type="match status" value="1"/>
</dbReference>
<evidence type="ECO:0000259" key="5">
    <source>
        <dbReference type="PROSITE" id="PS50111"/>
    </source>
</evidence>
<dbReference type="CDD" id="cd11386">
    <property type="entry name" value="MCP_signal"/>
    <property type="match status" value="1"/>
</dbReference>
<dbReference type="PRINTS" id="PR00260">
    <property type="entry name" value="CHEMTRNSDUCR"/>
</dbReference>
<dbReference type="Pfam" id="PF00672">
    <property type="entry name" value="HAMP"/>
    <property type="match status" value="1"/>
</dbReference>
<dbReference type="SMART" id="SM00304">
    <property type="entry name" value="HAMP"/>
    <property type="match status" value="1"/>
</dbReference>
<evidence type="ECO:0000256" key="1">
    <source>
        <dbReference type="ARBA" id="ARBA00023224"/>
    </source>
</evidence>
<dbReference type="InterPro" id="IPR004090">
    <property type="entry name" value="Chemotax_Me-accpt_rcpt"/>
</dbReference>
<dbReference type="PANTHER" id="PTHR32089">
    <property type="entry name" value="METHYL-ACCEPTING CHEMOTAXIS PROTEIN MCPB"/>
    <property type="match status" value="1"/>
</dbReference>
<dbReference type="PANTHER" id="PTHR32089:SF112">
    <property type="entry name" value="LYSOZYME-LIKE PROTEIN-RELATED"/>
    <property type="match status" value="1"/>
</dbReference>
<dbReference type="GO" id="GO:0007165">
    <property type="term" value="P:signal transduction"/>
    <property type="evidence" value="ECO:0007669"/>
    <property type="project" value="UniProtKB-KW"/>
</dbReference>
<feature type="transmembrane region" description="Helical" evidence="4">
    <location>
        <begin position="9"/>
        <end position="29"/>
    </location>
</feature>